<dbReference type="Pfam" id="PF01047">
    <property type="entry name" value="MarR"/>
    <property type="match status" value="1"/>
</dbReference>
<dbReference type="PROSITE" id="PS50995">
    <property type="entry name" value="HTH_MARR_2"/>
    <property type="match status" value="1"/>
</dbReference>
<dbReference type="InterPro" id="IPR036388">
    <property type="entry name" value="WH-like_DNA-bd_sf"/>
</dbReference>
<evidence type="ECO:0000259" key="4">
    <source>
        <dbReference type="PROSITE" id="PS50995"/>
    </source>
</evidence>
<evidence type="ECO:0000256" key="1">
    <source>
        <dbReference type="ARBA" id="ARBA00023015"/>
    </source>
</evidence>
<dbReference type="SUPFAM" id="SSF46785">
    <property type="entry name" value="Winged helix' DNA-binding domain"/>
    <property type="match status" value="1"/>
</dbReference>
<dbReference type="RefSeq" id="WP_240276169.1">
    <property type="nucleotide sequence ID" value="NZ_JAKNTL010000003.1"/>
</dbReference>
<organism evidence="5 6">
    <name type="scientific">Romboutsia hominis</name>
    <dbReference type="NCBI Taxonomy" id="1507512"/>
    <lineage>
        <taxon>Bacteria</taxon>
        <taxon>Bacillati</taxon>
        <taxon>Bacillota</taxon>
        <taxon>Clostridia</taxon>
        <taxon>Peptostreptococcales</taxon>
        <taxon>Peptostreptococcaceae</taxon>
        <taxon>Romboutsia</taxon>
    </lineage>
</organism>
<reference evidence="5 6" key="1">
    <citation type="submission" date="2014-09" db="EMBL/GenBank/DDBJ databases">
        <authorList>
            <person name="Hornung B.V."/>
        </authorList>
    </citation>
    <scope>NUCLEOTIDE SEQUENCE [LARGE SCALE GENOMIC DNA]</scope>
    <source>
        <strain evidence="5 6">FRIFI</strain>
    </source>
</reference>
<dbReference type="AlphaFoldDB" id="A0A2P2BND5"/>
<dbReference type="PANTHER" id="PTHR42756:SF1">
    <property type="entry name" value="TRANSCRIPTIONAL REPRESSOR OF EMRAB OPERON"/>
    <property type="match status" value="1"/>
</dbReference>
<keyword evidence="6" id="KW-1185">Reference proteome</keyword>
<dbReference type="GO" id="GO:0003700">
    <property type="term" value="F:DNA-binding transcription factor activity"/>
    <property type="evidence" value="ECO:0007669"/>
    <property type="project" value="InterPro"/>
</dbReference>
<dbReference type="Gene3D" id="1.10.10.10">
    <property type="entry name" value="Winged helix-like DNA-binding domain superfamily/Winged helix DNA-binding domain"/>
    <property type="match status" value="1"/>
</dbReference>
<dbReference type="PRINTS" id="PR00598">
    <property type="entry name" value="HTHMARR"/>
</dbReference>
<dbReference type="Proteomes" id="UP000245695">
    <property type="component" value="Chromosome 1"/>
</dbReference>
<proteinExistence type="predicted"/>
<keyword evidence="1" id="KW-0805">Transcription regulation</keyword>
<dbReference type="PROSITE" id="PS01117">
    <property type="entry name" value="HTH_MARR_1"/>
    <property type="match status" value="1"/>
</dbReference>
<dbReference type="InterPro" id="IPR036390">
    <property type="entry name" value="WH_DNA-bd_sf"/>
</dbReference>
<dbReference type="GO" id="GO:0003677">
    <property type="term" value="F:DNA binding"/>
    <property type="evidence" value="ECO:0007669"/>
    <property type="project" value="UniProtKB-KW"/>
</dbReference>
<keyword evidence="2" id="KW-0238">DNA-binding</keyword>
<evidence type="ECO:0000313" key="5">
    <source>
        <dbReference type="EMBL" id="CEI71905.1"/>
    </source>
</evidence>
<dbReference type="PANTHER" id="PTHR42756">
    <property type="entry name" value="TRANSCRIPTIONAL REGULATOR, MARR"/>
    <property type="match status" value="1"/>
</dbReference>
<evidence type="ECO:0000256" key="2">
    <source>
        <dbReference type="ARBA" id="ARBA00023125"/>
    </source>
</evidence>
<evidence type="ECO:0000313" key="6">
    <source>
        <dbReference type="Proteomes" id="UP000245695"/>
    </source>
</evidence>
<dbReference type="InterPro" id="IPR023187">
    <property type="entry name" value="Tscrpt_reg_MarR-type_CS"/>
</dbReference>
<sequence length="143" mass="16804">MNSKYDCFKITLLLKELYSKTMYSIEDNFEEESLTYQQIIVIKIIAHNDDLTISDLCKKMSLAKGTVSGIVTRLEQSGYLEKFKKETDKRNTYLKFTDKGKSFAFEFRSKIQKSFDNTFRNCNNEDLHDLKLNLENILSKIKE</sequence>
<protein>
    <submittedName>
        <fullName evidence="5">MarR-transcriptional regulator</fullName>
    </submittedName>
</protein>
<dbReference type="KEGG" id="rhom:FRIFI_0357"/>
<keyword evidence="3" id="KW-0804">Transcription</keyword>
<feature type="domain" description="HTH marR-type" evidence="4">
    <location>
        <begin position="1"/>
        <end position="143"/>
    </location>
</feature>
<dbReference type="InterPro" id="IPR000835">
    <property type="entry name" value="HTH_MarR-typ"/>
</dbReference>
<gene>
    <name evidence="5" type="ORF">FRIFI_0357</name>
</gene>
<evidence type="ECO:0000256" key="3">
    <source>
        <dbReference type="ARBA" id="ARBA00023163"/>
    </source>
</evidence>
<dbReference type="EMBL" id="LN650648">
    <property type="protein sequence ID" value="CEI71905.1"/>
    <property type="molecule type" value="Genomic_DNA"/>
</dbReference>
<name>A0A2P2BND5_9FIRM</name>
<dbReference type="SMART" id="SM00347">
    <property type="entry name" value="HTH_MARR"/>
    <property type="match status" value="1"/>
</dbReference>
<accession>A0A2P2BND5</accession>